<dbReference type="RefSeq" id="WP_092363210.1">
    <property type="nucleotide sequence ID" value="NZ_BMGV01000003.1"/>
</dbReference>
<dbReference type="EMBL" id="FNYD01000003">
    <property type="protein sequence ID" value="SEI97600.1"/>
    <property type="molecule type" value="Genomic_DNA"/>
</dbReference>
<keyword evidence="2" id="KW-0472">Membrane</keyword>
<evidence type="ECO:0000256" key="1">
    <source>
        <dbReference type="SAM" id="MobiDB-lite"/>
    </source>
</evidence>
<protein>
    <submittedName>
        <fullName evidence="3">Uncharacterized protein</fullName>
    </submittedName>
</protein>
<organism evidence="3 4">
    <name type="scientific">Cribrihabitans marinus</name>
    <dbReference type="NCBI Taxonomy" id="1227549"/>
    <lineage>
        <taxon>Bacteria</taxon>
        <taxon>Pseudomonadati</taxon>
        <taxon>Pseudomonadota</taxon>
        <taxon>Alphaproteobacteria</taxon>
        <taxon>Rhodobacterales</taxon>
        <taxon>Paracoccaceae</taxon>
        <taxon>Cribrihabitans</taxon>
    </lineage>
</organism>
<dbReference type="AlphaFoldDB" id="A0A1H6VAC1"/>
<dbReference type="STRING" id="1227549.SAMN05444007_10351"/>
<sequence length="75" mass="7354">MDDITQRQHYAPSRTASGGGWIIIAVVVALVLFIAAILSLGDTSGTVAPADPAATGATPDAGLVTEPAAPAAPAD</sequence>
<keyword evidence="2" id="KW-0812">Transmembrane</keyword>
<evidence type="ECO:0000313" key="4">
    <source>
        <dbReference type="Proteomes" id="UP000199379"/>
    </source>
</evidence>
<reference evidence="3 4" key="1">
    <citation type="submission" date="2016-10" db="EMBL/GenBank/DDBJ databases">
        <authorList>
            <person name="de Groot N.N."/>
        </authorList>
    </citation>
    <scope>NUCLEOTIDE SEQUENCE [LARGE SCALE GENOMIC DNA]</scope>
    <source>
        <strain evidence="3 4">DSM 29340</strain>
    </source>
</reference>
<accession>A0A1H6VAC1</accession>
<evidence type="ECO:0000313" key="3">
    <source>
        <dbReference type="EMBL" id="SEI97600.1"/>
    </source>
</evidence>
<evidence type="ECO:0000256" key="2">
    <source>
        <dbReference type="SAM" id="Phobius"/>
    </source>
</evidence>
<keyword evidence="4" id="KW-1185">Reference proteome</keyword>
<feature type="compositionally biased region" description="Low complexity" evidence="1">
    <location>
        <begin position="48"/>
        <end position="62"/>
    </location>
</feature>
<feature type="transmembrane region" description="Helical" evidence="2">
    <location>
        <begin position="21"/>
        <end position="41"/>
    </location>
</feature>
<dbReference type="Proteomes" id="UP000199379">
    <property type="component" value="Unassembled WGS sequence"/>
</dbReference>
<keyword evidence="2" id="KW-1133">Transmembrane helix</keyword>
<name>A0A1H6VAC1_9RHOB</name>
<gene>
    <name evidence="3" type="ORF">SAMN05444007_10351</name>
</gene>
<proteinExistence type="predicted"/>
<feature type="region of interest" description="Disordered" evidence="1">
    <location>
        <begin position="48"/>
        <end position="75"/>
    </location>
</feature>